<feature type="region of interest" description="Disordered" evidence="2">
    <location>
        <begin position="1342"/>
        <end position="1364"/>
    </location>
</feature>
<keyword evidence="4" id="KW-1185">Reference proteome</keyword>
<dbReference type="Proteomes" id="UP000688137">
    <property type="component" value="Unassembled WGS sequence"/>
</dbReference>
<dbReference type="PANTHER" id="PTHR33820:SF2">
    <property type="entry name" value="COILED-COIL DOMAIN-CONTAINING PROTEIN 17"/>
    <property type="match status" value="1"/>
</dbReference>
<reference evidence="3" key="1">
    <citation type="submission" date="2021-01" db="EMBL/GenBank/DDBJ databases">
        <authorList>
            <consortium name="Genoscope - CEA"/>
            <person name="William W."/>
        </authorList>
    </citation>
    <scope>NUCLEOTIDE SEQUENCE</scope>
</reference>
<gene>
    <name evidence="3" type="ORF">PPRIM_AZ9-3.1.T0680092</name>
</gene>
<evidence type="ECO:0000313" key="3">
    <source>
        <dbReference type="EMBL" id="CAD8082674.1"/>
    </source>
</evidence>
<evidence type="ECO:0000256" key="1">
    <source>
        <dbReference type="SAM" id="Coils"/>
    </source>
</evidence>
<comment type="caution">
    <text evidence="3">The sequence shown here is derived from an EMBL/GenBank/DDBJ whole genome shotgun (WGS) entry which is preliminary data.</text>
</comment>
<dbReference type="InterPro" id="IPR038800">
    <property type="entry name" value="CCDC17"/>
</dbReference>
<dbReference type="PANTHER" id="PTHR33820">
    <property type="entry name" value="COILED-COIL DOMAIN-CONTAINING PROTEIN 17"/>
    <property type="match status" value="1"/>
</dbReference>
<evidence type="ECO:0000313" key="4">
    <source>
        <dbReference type="Proteomes" id="UP000688137"/>
    </source>
</evidence>
<organism evidence="3 4">
    <name type="scientific">Paramecium primaurelia</name>
    <dbReference type="NCBI Taxonomy" id="5886"/>
    <lineage>
        <taxon>Eukaryota</taxon>
        <taxon>Sar</taxon>
        <taxon>Alveolata</taxon>
        <taxon>Ciliophora</taxon>
        <taxon>Intramacronucleata</taxon>
        <taxon>Oligohymenophorea</taxon>
        <taxon>Peniculida</taxon>
        <taxon>Parameciidae</taxon>
        <taxon>Paramecium</taxon>
    </lineage>
</organism>
<feature type="compositionally biased region" description="Polar residues" evidence="2">
    <location>
        <begin position="778"/>
        <end position="788"/>
    </location>
</feature>
<accession>A0A8S1N6M0</accession>
<sequence>MNQGSSSFRNNQDQQMRDVLQLNQKHQQRNYNNDIAMIQAAKDAITQSVHMSNLLKDRKDQYDIVLTQRKYIWKQEEQLYNEIDQLRDTHRRYQESINRYGIRNNNLETEIQSKFEQVNTKLNFIQEEKKQVLNNFNLIQQSLVNSKSKLSSNGQFVIESNQQYDKLVDFIHKQEEKVKLLKNDQTNLAINQIIPFDSKLQQMAQDTYEKQQKYVYQGTKFQGNELQKIAAFSTLRKKIEQHIQKKGFQDVILDLPFKLDEKYQKENTKTIEYDSTLQELDEFRKEYIAQGGNDPKFLQEINELERQYKESHPLGIFDSYNKMNHTKLHNSDQVSQNPIFSYLPQQYQKDILDLEYKLKEQKEPDLKNPQMNKQLLRSKLNVSDSSKVDEIILENLRFQESELLLKSKNNEYYKLKYNEIQKLKQIHERNYLEKKVQEQQALRQIEDDMLNFKEKGKTNLTYLQQLQQGIGTRPLFYDQDSGFVIRIDFVNKLPICYDYVKIGYGIFIKNIDEPKTIMNTNQHECANENIYSKKCVIQERFVERNHEIFRDTYLYIVLWCFSQDFGSGMVPIQVGWSIHKLFDDEKLISGGYLLPVYNSNFTFELQRLPEVQEIKIGIRICLVDDENLDLDNKIMSLMDYKIQTIHLKQSELIDQERQNIFKEYKIIPLPEEYLLVRTNETKLWQSELPPNVYKLIDYNFMNEEEVALKQQELEYEERRMNRLNRPKRRFMGKQGTIARGSSERKKTTLTFKQRLALKKGAATPGTTKAKSSEKEQTSKPQSRPQSKADTSRKKVDEVKSTTRVQEKEKSALIPLKPRKLMFKLRSLSQIYVGGITTLTLKLALFQGIQLLDDDDKNMCVFSKELDPDEKGDNYINFNESFTFELNLTQYFEDYEEAEILNTYLFIAIFKEVTNLFGWHAIQAFDTSDEQFKVKSGIYYENLFGPPGQAPPFNFNKAKRLNTQINFIMMQDDDRVLQLPTIDNYKLDQKLLTEEDKEKRKKIYSVANPKWNTQIRLDISSLRNFQSKDEFIMKTIVIEEENIIIDAIDRQCIKFDHVQLFEGTGKGEFIANHQIILRIGTRYLIDTFTTTFKKLNYLFSFFIKQQIVGVCKFPLFSAGGALNVGSQRLMVHDLDEGGNIGKKTTKEMYIFIQEEQLNLKDIEETPKYAQQTKEQKIVNKQDQSKYLIIEIDQLTDYLSQEPIDFTIQVYNGEEPAIDSDGVICAYTSLNPYQPKPNYSVPINEAVYFKMPINAIIERKQGLENYQVFISFSDLGWISFQLFLNGELNSSDFVGKLFRGEVPAPPVDYTNMKKINTKVSYYVKYDLKQTEEFRNSLIEDSRSGVMKSEAQKNQQSLPSEQAAKIASRRTMNSNDNLDKLSIMLINVNGFQNKSKLQVKGILMMDGKTLLDKYNISCSFKSEMVDNVNKVAFFNNARFTFSVDIPSLQMETYLFLSILDEKEAVIAWFGKRLVQAVGKVNRGQQFEYLFSPPLMRPPLDHSKIQNLQQSIQFEVK</sequence>
<feature type="coiled-coil region" evidence="1">
    <location>
        <begin position="76"/>
        <end position="135"/>
    </location>
</feature>
<feature type="compositionally biased region" description="Basic and acidic residues" evidence="2">
    <location>
        <begin position="789"/>
        <end position="803"/>
    </location>
</feature>
<keyword evidence="1" id="KW-0175">Coiled coil</keyword>
<evidence type="ECO:0000256" key="2">
    <source>
        <dbReference type="SAM" id="MobiDB-lite"/>
    </source>
</evidence>
<proteinExistence type="predicted"/>
<dbReference type="OMA" id="NTNQHEC"/>
<dbReference type="EMBL" id="CAJJDM010000071">
    <property type="protein sequence ID" value="CAD8082674.1"/>
    <property type="molecule type" value="Genomic_DNA"/>
</dbReference>
<feature type="region of interest" description="Disordered" evidence="2">
    <location>
        <begin position="727"/>
        <end position="746"/>
    </location>
</feature>
<protein>
    <submittedName>
        <fullName evidence="3">Uncharacterized protein</fullName>
    </submittedName>
</protein>
<feature type="region of interest" description="Disordered" evidence="2">
    <location>
        <begin position="759"/>
        <end position="803"/>
    </location>
</feature>
<name>A0A8S1N6M0_PARPR</name>